<evidence type="ECO:0008006" key="3">
    <source>
        <dbReference type="Google" id="ProtNLM"/>
    </source>
</evidence>
<comment type="caution">
    <text evidence="1">The sequence shown here is derived from an EMBL/GenBank/DDBJ whole genome shotgun (WGS) entry which is preliminary data.</text>
</comment>
<reference evidence="1 2" key="1">
    <citation type="submission" date="2017-02" db="EMBL/GenBank/DDBJ databases">
        <title>The new phylogeny of genus Mycobacterium.</title>
        <authorList>
            <person name="Tortoli E."/>
            <person name="Trovato A."/>
            <person name="Cirillo D.M."/>
        </authorList>
    </citation>
    <scope>NUCLEOTIDE SEQUENCE [LARGE SCALE GENOMIC DNA]</scope>
    <source>
        <strain evidence="1 2">DSM 44471</strain>
    </source>
</reference>
<dbReference type="Gene3D" id="3.30.460.40">
    <property type="match status" value="1"/>
</dbReference>
<dbReference type="EMBL" id="MVHR01000001">
    <property type="protein sequence ID" value="ORA76575.1"/>
    <property type="molecule type" value="Genomic_DNA"/>
</dbReference>
<dbReference type="RefSeq" id="WP_211278363.1">
    <property type="nucleotide sequence ID" value="NZ_MVHR01000001.1"/>
</dbReference>
<evidence type="ECO:0000313" key="1">
    <source>
        <dbReference type="EMBL" id="ORA76575.1"/>
    </source>
</evidence>
<keyword evidence="2" id="KW-1185">Reference proteome</keyword>
<protein>
    <recommendedName>
        <fullName evidence="3">Prevent-host-death protein</fullName>
    </recommendedName>
</protein>
<dbReference type="Proteomes" id="UP000192566">
    <property type="component" value="Unassembled WGS sequence"/>
</dbReference>
<name>A0A1X0DW60_MYCHE</name>
<evidence type="ECO:0000313" key="2">
    <source>
        <dbReference type="Proteomes" id="UP000192566"/>
    </source>
</evidence>
<proteinExistence type="predicted"/>
<accession>A0A1X0DW60</accession>
<dbReference type="AlphaFoldDB" id="A0A1X0DW60"/>
<gene>
    <name evidence="1" type="ORF">BST25_00380</name>
</gene>
<sequence>MSALVHAIPIATSRTGRPVILIGGLAVICRINAPYRSTSDVDTVDRRRGSDSSQLDLLIRAGAEESGPVGALIDTPAGPIRVDVIEVKDSDLHQLPEDPTGRLHVLAHEWAEASATPMLLEADNLEAVEVPVAEPGPLVAMKLQSLPDRAKDKEATDLLDISRLMLDRSTGAQARNQLAGAAPQIREDALRHVQLWFERNAATSASRMKSIPEGRETTRDDVLFLGELLTESLGGRS</sequence>
<organism evidence="1 2">
    <name type="scientific">Mycobacterium heidelbergense</name>
    <dbReference type="NCBI Taxonomy" id="53376"/>
    <lineage>
        <taxon>Bacteria</taxon>
        <taxon>Bacillati</taxon>
        <taxon>Actinomycetota</taxon>
        <taxon>Actinomycetes</taxon>
        <taxon>Mycobacteriales</taxon>
        <taxon>Mycobacteriaceae</taxon>
        <taxon>Mycobacterium</taxon>
        <taxon>Mycobacterium simiae complex</taxon>
    </lineage>
</organism>